<dbReference type="GO" id="GO:0016020">
    <property type="term" value="C:membrane"/>
    <property type="evidence" value="ECO:0007669"/>
    <property type="project" value="TreeGrafter"/>
</dbReference>
<dbReference type="PANTHER" id="PTHR10587:SF133">
    <property type="entry name" value="CHITIN DEACETYLASE 1-RELATED"/>
    <property type="match status" value="1"/>
</dbReference>
<dbReference type="Proteomes" id="UP000235598">
    <property type="component" value="Unassembled WGS sequence"/>
</dbReference>
<evidence type="ECO:0000313" key="5">
    <source>
        <dbReference type="EMBL" id="PMD05394.1"/>
    </source>
</evidence>
<evidence type="ECO:0000313" key="6">
    <source>
        <dbReference type="Proteomes" id="UP000235598"/>
    </source>
</evidence>
<proteinExistence type="predicted"/>
<evidence type="ECO:0000256" key="2">
    <source>
        <dbReference type="ARBA" id="ARBA00022801"/>
    </source>
</evidence>
<reference evidence="5 6" key="1">
    <citation type="submission" date="2017-09" db="EMBL/GenBank/DDBJ databases">
        <title>Bacterial strain isolated from the female urinary microbiota.</title>
        <authorList>
            <person name="Thomas-White K."/>
            <person name="Kumar N."/>
            <person name="Forster S."/>
            <person name="Putonti C."/>
            <person name="Lawley T."/>
            <person name="Wolfe A.J."/>
        </authorList>
    </citation>
    <scope>NUCLEOTIDE SEQUENCE [LARGE SCALE GENOMIC DNA]</scope>
    <source>
        <strain evidence="5 6">UMB1301</strain>
    </source>
</reference>
<dbReference type="GO" id="GO:0005975">
    <property type="term" value="P:carbohydrate metabolic process"/>
    <property type="evidence" value="ECO:0007669"/>
    <property type="project" value="InterPro"/>
</dbReference>
<evidence type="ECO:0000259" key="4">
    <source>
        <dbReference type="PROSITE" id="PS51677"/>
    </source>
</evidence>
<dbReference type="InterPro" id="IPR011330">
    <property type="entry name" value="Glyco_hydro/deAcase_b/a-brl"/>
</dbReference>
<gene>
    <name evidence="5" type="ORF">CJ199_05085</name>
</gene>
<feature type="region of interest" description="Disordered" evidence="3">
    <location>
        <begin position="24"/>
        <end position="64"/>
    </location>
</feature>
<dbReference type="EMBL" id="PNHK01000002">
    <property type="protein sequence ID" value="PMD05394.1"/>
    <property type="molecule type" value="Genomic_DNA"/>
</dbReference>
<sequence length="299" mass="32232">MSVKHAIFSSVVVGALVLSGCGTNGSETTSGDGQGAQATSAGPESTPTPTPTPTPDPTELKPGTNHSYEAAEYAYEAKDVHNWLHGEKTEAANYPEKKIAFLTFDDGPTNITPKVLEELKKAGAPATFFVIAGELGVEGPDGDKHLKQTIEDGNSVCIHTYSHKYSYLYPGRRANAENISKDYDKAVKSVRKVLGEDYEVHGHRYPGGHGWRKMGAADKALEKKDSYWIDWNSENGDGTDSASSTGEGRAKRALSTLSESPNVAVILMHDFRDNDATAEGIAPLVKELKKRGYEFGVIN</sequence>
<dbReference type="Pfam" id="PF01522">
    <property type="entry name" value="Polysacc_deac_1"/>
    <property type="match status" value="1"/>
</dbReference>
<dbReference type="InterPro" id="IPR002509">
    <property type="entry name" value="NODB_dom"/>
</dbReference>
<feature type="compositionally biased region" description="Polar residues" evidence="3">
    <location>
        <begin position="24"/>
        <end position="45"/>
    </location>
</feature>
<dbReference type="Gene3D" id="3.20.20.370">
    <property type="entry name" value="Glycoside hydrolase/deacetylase"/>
    <property type="match status" value="1"/>
</dbReference>
<dbReference type="PROSITE" id="PS51677">
    <property type="entry name" value="NODB"/>
    <property type="match status" value="1"/>
</dbReference>
<keyword evidence="2" id="KW-0378">Hydrolase</keyword>
<feature type="compositionally biased region" description="Pro residues" evidence="3">
    <location>
        <begin position="46"/>
        <end position="56"/>
    </location>
</feature>
<keyword evidence="1" id="KW-0479">Metal-binding</keyword>
<name>A0A2N6VMP6_9MICO</name>
<feature type="domain" description="NodB homology" evidence="4">
    <location>
        <begin position="98"/>
        <end position="296"/>
    </location>
</feature>
<dbReference type="GO" id="GO:0016810">
    <property type="term" value="F:hydrolase activity, acting on carbon-nitrogen (but not peptide) bonds"/>
    <property type="evidence" value="ECO:0007669"/>
    <property type="project" value="InterPro"/>
</dbReference>
<accession>A0A2N6VMP6</accession>
<evidence type="ECO:0000256" key="3">
    <source>
        <dbReference type="SAM" id="MobiDB-lite"/>
    </source>
</evidence>
<dbReference type="SUPFAM" id="SSF88713">
    <property type="entry name" value="Glycoside hydrolase/deacetylase"/>
    <property type="match status" value="1"/>
</dbReference>
<dbReference type="AlphaFoldDB" id="A0A2N6VMP6"/>
<dbReference type="GO" id="GO:0046872">
    <property type="term" value="F:metal ion binding"/>
    <property type="evidence" value="ECO:0007669"/>
    <property type="project" value="UniProtKB-KW"/>
</dbReference>
<evidence type="ECO:0000256" key="1">
    <source>
        <dbReference type="ARBA" id="ARBA00022723"/>
    </source>
</evidence>
<dbReference type="InterPro" id="IPR050248">
    <property type="entry name" value="Polysacc_deacetylase_ArnD"/>
</dbReference>
<organism evidence="5 6">
    <name type="scientific">Brevibacterium paucivorans</name>
    <dbReference type="NCBI Taxonomy" id="170994"/>
    <lineage>
        <taxon>Bacteria</taxon>
        <taxon>Bacillati</taxon>
        <taxon>Actinomycetota</taxon>
        <taxon>Actinomycetes</taxon>
        <taxon>Micrococcales</taxon>
        <taxon>Brevibacteriaceae</taxon>
        <taxon>Brevibacterium</taxon>
    </lineage>
</organism>
<dbReference type="OrthoDB" id="9815836at2"/>
<protein>
    <submittedName>
        <fullName evidence="5">Polysaccharide deacetylase</fullName>
    </submittedName>
</protein>
<comment type="caution">
    <text evidence="5">The sequence shown here is derived from an EMBL/GenBank/DDBJ whole genome shotgun (WGS) entry which is preliminary data.</text>
</comment>
<dbReference type="PANTHER" id="PTHR10587">
    <property type="entry name" value="GLYCOSYL TRANSFERASE-RELATED"/>
    <property type="match status" value="1"/>
</dbReference>
<dbReference type="PROSITE" id="PS51257">
    <property type="entry name" value="PROKAR_LIPOPROTEIN"/>
    <property type="match status" value="1"/>
</dbReference>